<feature type="short sequence motif" description="GXGXXG" evidence="4">
    <location>
        <begin position="9"/>
        <end position="14"/>
    </location>
</feature>
<evidence type="ECO:0000313" key="6">
    <source>
        <dbReference type="EMBL" id="MBC5997400.1"/>
    </source>
</evidence>
<evidence type="ECO:0000256" key="4">
    <source>
        <dbReference type="PROSITE-ProRule" id="PRU01161"/>
    </source>
</evidence>
<keyword evidence="1" id="KW-0378">Hydrolase</keyword>
<proteinExistence type="predicted"/>
<evidence type="ECO:0000256" key="1">
    <source>
        <dbReference type="ARBA" id="ARBA00022801"/>
    </source>
</evidence>
<dbReference type="Gene3D" id="3.40.1090.10">
    <property type="entry name" value="Cytosolic phospholipase A2 catalytic domain"/>
    <property type="match status" value="1"/>
</dbReference>
<reference evidence="6 7" key="1">
    <citation type="submission" date="2020-08" db="EMBL/GenBank/DDBJ databases">
        <authorList>
            <person name="Liu C."/>
            <person name="Sun Q."/>
        </authorList>
    </citation>
    <scope>NUCLEOTIDE SEQUENCE [LARGE SCALE GENOMIC DNA]</scope>
    <source>
        <strain evidence="6 7">NSJ-18</strain>
    </source>
</reference>
<dbReference type="PANTHER" id="PTHR14226:SF57">
    <property type="entry name" value="BLR7027 PROTEIN"/>
    <property type="match status" value="1"/>
</dbReference>
<sequence length="250" mass="28291">MRIGLCLSGGGAKGSYQAGVIKSLYDRGVNKFASISGTSIGAINGYFVFTGNVEKLEDMWINIEENSENNIKIVNNVVDNSKLIEILDELDNNSKENPKFYVNYVNINNKQIKEEVKDISIVDKLKAMDYIKYSSLLPFNPKGALNLRDQFIKDVNENLYEGCNLDGGLVRNTLIEPLINDSLDKIIIISTRQDYTIPDDIKLKIDENKLEVVRPKTILTSQDTLKFNKEFCEKMFKEGYDIGKTLNINN</sequence>
<protein>
    <submittedName>
        <fullName evidence="6">Patatin-like phospholipase family protein</fullName>
    </submittedName>
</protein>
<gene>
    <name evidence="6" type="ORF">H8923_11555</name>
</gene>
<dbReference type="SUPFAM" id="SSF52151">
    <property type="entry name" value="FabD/lysophospholipase-like"/>
    <property type="match status" value="1"/>
</dbReference>
<evidence type="ECO:0000256" key="3">
    <source>
        <dbReference type="ARBA" id="ARBA00023098"/>
    </source>
</evidence>
<keyword evidence="7" id="KW-1185">Reference proteome</keyword>
<dbReference type="PANTHER" id="PTHR14226">
    <property type="entry name" value="NEUROPATHY TARGET ESTERASE/SWISS CHEESE D.MELANOGASTER"/>
    <property type="match status" value="1"/>
</dbReference>
<dbReference type="InterPro" id="IPR002641">
    <property type="entry name" value="PNPLA_dom"/>
</dbReference>
<dbReference type="Proteomes" id="UP000609849">
    <property type="component" value="Unassembled WGS sequence"/>
</dbReference>
<name>A0ABR7JR91_9FIRM</name>
<dbReference type="InterPro" id="IPR050301">
    <property type="entry name" value="NTE"/>
</dbReference>
<dbReference type="RefSeq" id="WP_153971975.1">
    <property type="nucleotide sequence ID" value="NZ_JACRWE010000005.1"/>
</dbReference>
<dbReference type="EMBL" id="JACRWE010000005">
    <property type="protein sequence ID" value="MBC5997400.1"/>
    <property type="molecule type" value="Genomic_DNA"/>
</dbReference>
<evidence type="ECO:0000259" key="5">
    <source>
        <dbReference type="PROSITE" id="PS51635"/>
    </source>
</evidence>
<organism evidence="6 7">
    <name type="scientific">Romboutsia faecis</name>
    <dbReference type="NCBI Taxonomy" id="2764597"/>
    <lineage>
        <taxon>Bacteria</taxon>
        <taxon>Bacillati</taxon>
        <taxon>Bacillota</taxon>
        <taxon>Clostridia</taxon>
        <taxon>Peptostreptococcales</taxon>
        <taxon>Peptostreptococcaceae</taxon>
        <taxon>Romboutsia</taxon>
    </lineage>
</organism>
<dbReference type="InterPro" id="IPR016035">
    <property type="entry name" value="Acyl_Trfase/lysoPLipase"/>
</dbReference>
<dbReference type="PROSITE" id="PS51635">
    <property type="entry name" value="PNPLA"/>
    <property type="match status" value="1"/>
</dbReference>
<evidence type="ECO:0000256" key="2">
    <source>
        <dbReference type="ARBA" id="ARBA00022963"/>
    </source>
</evidence>
<keyword evidence="2" id="KW-0442">Lipid degradation</keyword>
<dbReference type="Pfam" id="PF01734">
    <property type="entry name" value="Patatin"/>
    <property type="match status" value="1"/>
</dbReference>
<keyword evidence="3" id="KW-0443">Lipid metabolism</keyword>
<feature type="domain" description="PNPLA" evidence="5">
    <location>
        <begin position="5"/>
        <end position="250"/>
    </location>
</feature>
<feature type="short sequence motif" description="GXSXG" evidence="4">
    <location>
        <begin position="37"/>
        <end position="41"/>
    </location>
</feature>
<comment type="caution">
    <text evidence="6">The sequence shown here is derived from an EMBL/GenBank/DDBJ whole genome shotgun (WGS) entry which is preliminary data.</text>
</comment>
<comment type="caution">
    <text evidence="4">Lacks conserved residue(s) required for the propagation of feature annotation.</text>
</comment>
<evidence type="ECO:0000313" key="7">
    <source>
        <dbReference type="Proteomes" id="UP000609849"/>
    </source>
</evidence>
<accession>A0ABR7JR91</accession>